<evidence type="ECO:0000313" key="1">
    <source>
        <dbReference type="EMBL" id="SKD01851.1"/>
    </source>
</evidence>
<protein>
    <submittedName>
        <fullName evidence="1">Uncharacterized protein</fullName>
    </submittedName>
</protein>
<dbReference type="RefSeq" id="WP_079469513.1">
    <property type="nucleotide sequence ID" value="NZ_FUZZ01000001.1"/>
</dbReference>
<keyword evidence="2" id="KW-1185">Reference proteome</keyword>
<proteinExistence type="predicted"/>
<evidence type="ECO:0000313" key="2">
    <source>
        <dbReference type="Proteomes" id="UP000190166"/>
    </source>
</evidence>
<reference evidence="1 2" key="1">
    <citation type="submission" date="2017-02" db="EMBL/GenBank/DDBJ databases">
        <authorList>
            <person name="Peterson S.W."/>
        </authorList>
    </citation>
    <scope>NUCLEOTIDE SEQUENCE [LARGE SCALE GENOMIC DNA]</scope>
    <source>
        <strain evidence="1 2">DSM 18108</strain>
    </source>
</reference>
<dbReference type="AlphaFoldDB" id="A0A1T5NMZ7"/>
<dbReference type="Proteomes" id="UP000190166">
    <property type="component" value="Unassembled WGS sequence"/>
</dbReference>
<name>A0A1T5NMZ7_9BACT</name>
<organism evidence="1 2">
    <name type="scientific">Chitinophaga ginsengisegetis</name>
    <dbReference type="NCBI Taxonomy" id="393003"/>
    <lineage>
        <taxon>Bacteria</taxon>
        <taxon>Pseudomonadati</taxon>
        <taxon>Bacteroidota</taxon>
        <taxon>Chitinophagia</taxon>
        <taxon>Chitinophagales</taxon>
        <taxon>Chitinophagaceae</taxon>
        <taxon>Chitinophaga</taxon>
    </lineage>
</organism>
<sequence length="61" mass="6854">MNLFFSHPSTKDPKNGYPEDMQVVINETPHNTSEGGEFLDDAIRMEEDPLSSQDENAGLEE</sequence>
<accession>A0A1T5NMZ7</accession>
<gene>
    <name evidence="1" type="ORF">SAMN05660461_2327</name>
</gene>
<dbReference type="EMBL" id="FUZZ01000001">
    <property type="protein sequence ID" value="SKD01851.1"/>
    <property type="molecule type" value="Genomic_DNA"/>
</dbReference>